<keyword evidence="2" id="KW-1185">Reference proteome</keyword>
<evidence type="ECO:0000313" key="1">
    <source>
        <dbReference type="EMBL" id="KPM49733.1"/>
    </source>
</evidence>
<dbReference type="OrthoDB" id="1441187at2"/>
<reference evidence="1 2" key="1">
    <citation type="submission" date="2015-07" db="EMBL/GenBank/DDBJ databases">
        <title>The draft genome sequence of Leadbetterella sp. JN14-9.</title>
        <authorList>
            <person name="Liu Y."/>
            <person name="Du J."/>
            <person name="Shao Z."/>
        </authorList>
    </citation>
    <scope>NUCLEOTIDE SEQUENCE [LARGE SCALE GENOMIC DNA]</scope>
    <source>
        <strain evidence="1 2">JN14-9</strain>
    </source>
</reference>
<dbReference type="EMBL" id="LGTQ01000005">
    <property type="protein sequence ID" value="KPM49733.1"/>
    <property type="molecule type" value="Genomic_DNA"/>
</dbReference>
<proteinExistence type="predicted"/>
<dbReference type="STRING" id="1605367.AFM12_03890"/>
<accession>A0A0P7BR62</accession>
<sequence>MIQLKSGHLIFDHKLIKDVFSEEDQVNHVYYPERKSFLIAPASKTFFKKMHETKWSNLKLKNLQGDKSLFIRDLIIDHEINDEDRGLTYDLKKTGFIEIELY</sequence>
<organism evidence="1 2">
    <name type="scientific">Jiulongibacter sediminis</name>
    <dbReference type="NCBI Taxonomy" id="1605367"/>
    <lineage>
        <taxon>Bacteria</taxon>
        <taxon>Pseudomonadati</taxon>
        <taxon>Bacteroidota</taxon>
        <taxon>Cytophagia</taxon>
        <taxon>Cytophagales</taxon>
        <taxon>Leadbetterellaceae</taxon>
        <taxon>Jiulongibacter</taxon>
    </lineage>
</organism>
<evidence type="ECO:0000313" key="2">
    <source>
        <dbReference type="Proteomes" id="UP000050454"/>
    </source>
</evidence>
<dbReference type="RefSeq" id="WP_055144095.1">
    <property type="nucleotide sequence ID" value="NZ_JXSZ01000005.1"/>
</dbReference>
<gene>
    <name evidence="1" type="ORF">AFM12_03890</name>
</gene>
<protein>
    <submittedName>
        <fullName evidence="1">Uncharacterized protein</fullName>
    </submittedName>
</protein>
<dbReference type="AlphaFoldDB" id="A0A0P7BR62"/>
<dbReference type="Proteomes" id="UP000050454">
    <property type="component" value="Unassembled WGS sequence"/>
</dbReference>
<name>A0A0P7BR62_9BACT</name>
<comment type="caution">
    <text evidence="1">The sequence shown here is derived from an EMBL/GenBank/DDBJ whole genome shotgun (WGS) entry which is preliminary data.</text>
</comment>